<gene>
    <name evidence="1" type="ORF">PPERSA_00811</name>
</gene>
<proteinExistence type="predicted"/>
<name>A0A0V0QFV5_PSEPJ</name>
<dbReference type="AlphaFoldDB" id="A0A0V0QFV5"/>
<evidence type="ECO:0000313" key="2">
    <source>
        <dbReference type="Proteomes" id="UP000054937"/>
    </source>
</evidence>
<comment type="caution">
    <text evidence="1">The sequence shown here is derived from an EMBL/GenBank/DDBJ whole genome shotgun (WGS) entry which is preliminary data.</text>
</comment>
<organism evidence="1 2">
    <name type="scientific">Pseudocohnilembus persalinus</name>
    <name type="common">Ciliate</name>
    <dbReference type="NCBI Taxonomy" id="266149"/>
    <lineage>
        <taxon>Eukaryota</taxon>
        <taxon>Sar</taxon>
        <taxon>Alveolata</taxon>
        <taxon>Ciliophora</taxon>
        <taxon>Intramacronucleata</taxon>
        <taxon>Oligohymenophorea</taxon>
        <taxon>Scuticociliatia</taxon>
        <taxon>Philasterida</taxon>
        <taxon>Pseudocohnilembidae</taxon>
        <taxon>Pseudocohnilembus</taxon>
    </lineage>
</organism>
<protein>
    <submittedName>
        <fullName evidence="1">Uncharacterized protein</fullName>
    </submittedName>
</protein>
<accession>A0A0V0QFV5</accession>
<sequence length="137" mass="16270">MGSKQSITILNNTEQNFYFKVFEDEFNSQKEYINLGNQFGGRNLEETEKLLKKINIEQIEKVLTFMNWQKLESKNLSEITVQNKKKDYEAYYLYQVKPQLDKLQLDDDELVQIIQNNQNLLDLAKQVNWVGLKESQI</sequence>
<dbReference type="Proteomes" id="UP000054937">
    <property type="component" value="Unassembled WGS sequence"/>
</dbReference>
<dbReference type="EMBL" id="LDAU01000179">
    <property type="protein sequence ID" value="KRX01063.1"/>
    <property type="molecule type" value="Genomic_DNA"/>
</dbReference>
<evidence type="ECO:0000313" key="1">
    <source>
        <dbReference type="EMBL" id="KRX01063.1"/>
    </source>
</evidence>
<dbReference type="InParanoid" id="A0A0V0QFV5"/>
<reference evidence="1 2" key="1">
    <citation type="journal article" date="2015" name="Sci. Rep.">
        <title>Genome of the facultative scuticociliatosis pathogen Pseudocohnilembus persalinus provides insight into its virulence through horizontal gene transfer.</title>
        <authorList>
            <person name="Xiong J."/>
            <person name="Wang G."/>
            <person name="Cheng J."/>
            <person name="Tian M."/>
            <person name="Pan X."/>
            <person name="Warren A."/>
            <person name="Jiang C."/>
            <person name="Yuan D."/>
            <person name="Miao W."/>
        </authorList>
    </citation>
    <scope>NUCLEOTIDE SEQUENCE [LARGE SCALE GENOMIC DNA]</scope>
    <source>
        <strain evidence="1">36N120E</strain>
    </source>
</reference>
<keyword evidence="2" id="KW-1185">Reference proteome</keyword>